<dbReference type="Pfam" id="PF00155">
    <property type="entry name" value="Aminotran_1_2"/>
    <property type="match status" value="1"/>
</dbReference>
<feature type="region of interest" description="Disordered" evidence="2">
    <location>
        <begin position="109"/>
        <end position="142"/>
    </location>
</feature>
<dbReference type="GO" id="GO:0030170">
    <property type="term" value="F:pyridoxal phosphate binding"/>
    <property type="evidence" value="ECO:0007669"/>
    <property type="project" value="InterPro"/>
</dbReference>
<dbReference type="SUPFAM" id="SSF53383">
    <property type="entry name" value="PLP-dependent transferases"/>
    <property type="match status" value="1"/>
</dbReference>
<feature type="domain" description="Aminotransferase class I/classII large" evidence="3">
    <location>
        <begin position="188"/>
        <end position="551"/>
    </location>
</feature>
<evidence type="ECO:0000256" key="1">
    <source>
        <dbReference type="ARBA" id="ARBA00022898"/>
    </source>
</evidence>
<dbReference type="GeneID" id="102828662"/>
<reference evidence="5" key="1">
    <citation type="submission" date="2025-08" db="UniProtKB">
        <authorList>
            <consortium name="RefSeq"/>
        </authorList>
    </citation>
    <scope>IDENTIFICATION</scope>
    <source>
        <tissue evidence="5">Spleen</tissue>
    </source>
</reference>
<dbReference type="InterPro" id="IPR050478">
    <property type="entry name" value="Ethylene_sulfur-biosynth"/>
</dbReference>
<dbReference type="CDD" id="cd00609">
    <property type="entry name" value="AAT_like"/>
    <property type="match status" value="1"/>
</dbReference>
<dbReference type="InterPro" id="IPR015422">
    <property type="entry name" value="PyrdxlP-dep_Trfase_small"/>
</dbReference>
<dbReference type="PANTHER" id="PTHR43795">
    <property type="entry name" value="BIFUNCTIONAL ASPARTATE AMINOTRANSFERASE AND GLUTAMATE/ASPARTATE-PREPHENATE AMINOTRANSFERASE-RELATED"/>
    <property type="match status" value="1"/>
</dbReference>
<dbReference type="GO" id="GO:0008483">
    <property type="term" value="F:transaminase activity"/>
    <property type="evidence" value="ECO:0007669"/>
    <property type="project" value="TreeGrafter"/>
</dbReference>
<dbReference type="InterPro" id="IPR004839">
    <property type="entry name" value="Aminotransferase_I/II_large"/>
</dbReference>
<evidence type="ECO:0000256" key="2">
    <source>
        <dbReference type="SAM" id="MobiDB-lite"/>
    </source>
</evidence>
<evidence type="ECO:0000313" key="4">
    <source>
        <dbReference type="Proteomes" id="UP000504623"/>
    </source>
</evidence>
<proteinExistence type="predicted"/>
<dbReference type="Gene3D" id="3.90.1150.10">
    <property type="entry name" value="Aspartate Aminotransferase, domain 1"/>
    <property type="match status" value="1"/>
</dbReference>
<dbReference type="InterPro" id="IPR015421">
    <property type="entry name" value="PyrdxlP-dep_Trfase_major"/>
</dbReference>
<organism evidence="4 5">
    <name type="scientific">Chrysochloris asiatica</name>
    <name type="common">Cape golden mole</name>
    <dbReference type="NCBI Taxonomy" id="185453"/>
    <lineage>
        <taxon>Eukaryota</taxon>
        <taxon>Metazoa</taxon>
        <taxon>Chordata</taxon>
        <taxon>Craniata</taxon>
        <taxon>Vertebrata</taxon>
        <taxon>Euteleostomi</taxon>
        <taxon>Mammalia</taxon>
        <taxon>Eutheria</taxon>
        <taxon>Afrotheria</taxon>
        <taxon>Chrysochloridae</taxon>
        <taxon>Chrysochlorinae</taxon>
        <taxon>Chrysochloris</taxon>
    </lineage>
</organism>
<gene>
    <name evidence="5" type="primary">ACCSL</name>
</gene>
<dbReference type="Proteomes" id="UP000504623">
    <property type="component" value="Unplaced"/>
</dbReference>
<dbReference type="OrthoDB" id="691673at2759"/>
<dbReference type="InterPro" id="IPR015424">
    <property type="entry name" value="PyrdxlP-dep_Trfase"/>
</dbReference>
<sequence length="585" mass="67193">MAESNTQDTSCQEGILSRPSGQISGQSLTVKNNYCQLLEILRHLQQTMEENFLQLTRHRQQDLVLEEQRLDLEQQCVQAIQEQKVLVDNLMGQLADILQSGSWSDLGLQLAPPSVDSSSNDDGGQGDQSPRQPNQLLPLSSESQTTFSIHDLSNRGKDMSDLYHFSFKHYNAYQADKYHKTLNTLGFINLCTSENKLCTDLMMARLSKSDMNYIEEALLQYPDWRGQPFLREEVARFLTYYCKTPAPLDPENVVVLNGCGSIFSALAMVLCDVGEVFLIPTPFYGGLIFSSHIYAKVELFFIYLDSEITEENTQPFQLTVDKLEQGLHEARLKGKKVRGLVLINPQNPLGDIYSRDSLKEYLEFAKRHKLHVIIDELYMLSVFGYNVTFHSVLSLESLPDPNRTHVIWGTSKDFGISGFRFGTLYTHSKEVAAAMSAFGYFHSLSGITQYKLSRLLQDRGWIDNVYLFAYHSRLQEAHKYVTDKLTSLEIPFLNRNSGLYIWMNLKKYLHSCTFEEEQALHRRFVDNKVLVSCGKSYMCKEPGWFRLVFADKPYRLKQGMHRFCETLQEQKEDLVLDLLDDVLKE</sequence>
<accession>A0A9B0WSC6</accession>
<evidence type="ECO:0000259" key="3">
    <source>
        <dbReference type="Pfam" id="PF00155"/>
    </source>
</evidence>
<feature type="compositionally biased region" description="Polar residues" evidence="2">
    <location>
        <begin position="130"/>
        <end position="142"/>
    </location>
</feature>
<dbReference type="PRINTS" id="PR00753">
    <property type="entry name" value="ACCSYNTHASE"/>
</dbReference>
<dbReference type="AlphaFoldDB" id="A0A9B0WSC6"/>
<name>A0A9B0WSC6_CHRAS</name>
<keyword evidence="1" id="KW-0663">Pyridoxal phosphate</keyword>
<dbReference type="PANTHER" id="PTHR43795:SF1">
    <property type="entry name" value="INACTIVE 1-AMINOCYCLOPROPANE-1-CARBOXYLATE SYNTHASE-LIKE PROTEIN 2-RELATED"/>
    <property type="match status" value="1"/>
</dbReference>
<evidence type="ECO:0000313" key="5">
    <source>
        <dbReference type="RefSeq" id="XP_006865185.1"/>
    </source>
</evidence>
<keyword evidence="4" id="KW-1185">Reference proteome</keyword>
<dbReference type="RefSeq" id="XP_006865185.1">
    <property type="nucleotide sequence ID" value="XM_006865123.1"/>
</dbReference>
<dbReference type="CTD" id="390110"/>
<protein>
    <submittedName>
        <fullName evidence="5">Probable inactive 1-aminocyclopropane-1-carboxylate synthase-like protein 2</fullName>
    </submittedName>
</protein>
<dbReference type="Gene3D" id="3.40.640.10">
    <property type="entry name" value="Type I PLP-dependent aspartate aminotransferase-like (Major domain)"/>
    <property type="match status" value="1"/>
</dbReference>
<dbReference type="GO" id="GO:0006520">
    <property type="term" value="P:amino acid metabolic process"/>
    <property type="evidence" value="ECO:0007669"/>
    <property type="project" value="TreeGrafter"/>
</dbReference>